<dbReference type="AlphaFoldDB" id="A0A5B2V335"/>
<dbReference type="EMBL" id="VUOL01000002">
    <property type="protein sequence ID" value="KAA2232567.1"/>
    <property type="molecule type" value="Genomic_DNA"/>
</dbReference>
<protein>
    <submittedName>
        <fullName evidence="1">Uncharacterized protein</fullName>
    </submittedName>
</protein>
<proteinExistence type="predicted"/>
<comment type="caution">
    <text evidence="1">The sequence shown here is derived from an EMBL/GenBank/DDBJ whole genome shotgun (WGS) entry which is preliminary data.</text>
</comment>
<evidence type="ECO:0000313" key="2">
    <source>
        <dbReference type="Proteomes" id="UP000325296"/>
    </source>
</evidence>
<sequence length="104" mass="12256">MTRARMVELKEALEQAGWEISNPVSATDIFQTSDDQITWKINNPKTQKTNVLTFHLFDHLGRQTQQLSDIFYVKESTTELKLYFEKINTPVWRSSLKLFVRSLY</sequence>
<gene>
    <name evidence="1" type="ORF">F1720_03190</name>
</gene>
<reference evidence="1 2" key="1">
    <citation type="submission" date="2019-09" db="EMBL/GenBank/DDBJ databases">
        <title>Draft genome sequence of Pseudomonas brenneri CCUG 51514(T).</title>
        <authorList>
            <person name="Tunovic T."/>
            <person name="Pineiro-Iglesias B."/>
            <person name="Unosson C."/>
            <person name="Inganas E."/>
            <person name="Ohlen M."/>
            <person name="Cardew S."/>
            <person name="Jensie-Markopoulos S."/>
            <person name="Salva-Serra F."/>
            <person name="Jaen-Luchoro D."/>
            <person name="Svensson-Stadler L."/>
            <person name="Chun J."/>
            <person name="Moore E."/>
        </authorList>
    </citation>
    <scope>NUCLEOTIDE SEQUENCE [LARGE SCALE GENOMIC DNA]</scope>
    <source>
        <strain evidence="1 2">CCUG 51514</strain>
    </source>
</reference>
<dbReference type="OrthoDB" id="6027035at2"/>
<organism evidence="1 2">
    <name type="scientific">Pseudomonas brenneri</name>
    <dbReference type="NCBI Taxonomy" id="129817"/>
    <lineage>
        <taxon>Bacteria</taxon>
        <taxon>Pseudomonadati</taxon>
        <taxon>Pseudomonadota</taxon>
        <taxon>Gammaproteobacteria</taxon>
        <taxon>Pseudomonadales</taxon>
        <taxon>Pseudomonadaceae</taxon>
        <taxon>Pseudomonas</taxon>
    </lineage>
</organism>
<accession>A0A5B2V335</accession>
<evidence type="ECO:0000313" key="1">
    <source>
        <dbReference type="EMBL" id="KAA2232567.1"/>
    </source>
</evidence>
<dbReference type="RefSeq" id="WP_146552220.1">
    <property type="nucleotide sequence ID" value="NZ_BMNU01000003.1"/>
</dbReference>
<name>A0A5B2V335_9PSED</name>
<dbReference type="Proteomes" id="UP000325296">
    <property type="component" value="Unassembled WGS sequence"/>
</dbReference>